<accession>A0A0R1YWB6</accession>
<organism evidence="12 13">
    <name type="scientific">Lentilactobacillus parabuchneri DSM 5707 = NBRC 107865</name>
    <dbReference type="NCBI Taxonomy" id="1423784"/>
    <lineage>
        <taxon>Bacteria</taxon>
        <taxon>Bacillati</taxon>
        <taxon>Bacillota</taxon>
        <taxon>Bacilli</taxon>
        <taxon>Lactobacillales</taxon>
        <taxon>Lactobacillaceae</taxon>
        <taxon>Lentilactobacillus</taxon>
    </lineage>
</organism>
<evidence type="ECO:0000256" key="9">
    <source>
        <dbReference type="PIRSR" id="PIRSR618044-2"/>
    </source>
</evidence>
<evidence type="ECO:0000259" key="11">
    <source>
        <dbReference type="Pfam" id="PF00768"/>
    </source>
</evidence>
<dbReference type="Gene3D" id="3.40.710.10">
    <property type="entry name" value="DD-peptidase/beta-lactamase superfamily"/>
    <property type="match status" value="1"/>
</dbReference>
<keyword evidence="7" id="KW-0961">Cell wall biogenesis/degradation</keyword>
<evidence type="ECO:0000313" key="12">
    <source>
        <dbReference type="EMBL" id="KRM46511.1"/>
    </source>
</evidence>
<evidence type="ECO:0000256" key="4">
    <source>
        <dbReference type="ARBA" id="ARBA00022801"/>
    </source>
</evidence>
<keyword evidence="5" id="KW-0133">Cell shape</keyword>
<dbReference type="SUPFAM" id="SSF56601">
    <property type="entry name" value="beta-lactamase/transpeptidase-like"/>
    <property type="match status" value="1"/>
</dbReference>
<dbReference type="InterPro" id="IPR012338">
    <property type="entry name" value="Beta-lactam/transpept-like"/>
</dbReference>
<evidence type="ECO:0000256" key="8">
    <source>
        <dbReference type="PIRSR" id="PIRSR618044-1"/>
    </source>
</evidence>
<dbReference type="GO" id="GO:0071555">
    <property type="term" value="P:cell wall organization"/>
    <property type="evidence" value="ECO:0007669"/>
    <property type="project" value="UniProtKB-KW"/>
</dbReference>
<evidence type="ECO:0000256" key="2">
    <source>
        <dbReference type="ARBA" id="ARBA00007164"/>
    </source>
</evidence>
<dbReference type="PANTHER" id="PTHR21581">
    <property type="entry name" value="D-ALANYL-D-ALANINE CARBOXYPEPTIDASE"/>
    <property type="match status" value="1"/>
</dbReference>
<dbReference type="InterPro" id="IPR001967">
    <property type="entry name" value="Peptidase_S11_N"/>
</dbReference>
<evidence type="ECO:0000256" key="1">
    <source>
        <dbReference type="ARBA" id="ARBA00003217"/>
    </source>
</evidence>
<comment type="caution">
    <text evidence="12">The sequence shown here is derived from an EMBL/GenBank/DDBJ whole genome shotgun (WGS) entry which is preliminary data.</text>
</comment>
<feature type="active site" evidence="8">
    <location>
        <position position="126"/>
    </location>
</feature>
<keyword evidence="12" id="KW-0645">Protease</keyword>
<feature type="binding site" evidence="9">
    <location>
        <position position="247"/>
    </location>
    <ligand>
        <name>substrate</name>
    </ligand>
</feature>
<gene>
    <name evidence="12" type="ORF">FC51_GL002088</name>
</gene>
<feature type="active site" description="Proton acceptor" evidence="8">
    <location>
        <position position="65"/>
    </location>
</feature>
<comment type="similarity">
    <text evidence="2 10">Belongs to the peptidase S11 family.</text>
</comment>
<sequence length="418" mass="44783">MKQRLQLLIALMGFFCVLGVTTNAGARSQRPTIYAKSAIAIDADSGQILYQKNANKPMAIASISKLMTVYIVHQQIAQKKLAWSDKVKITPALAKLSTAAELTNVPLKSGHSYSVCQLVNATLVASANAAALALGQKVAGTPTKFAAMMNRTARKLGITDGHFYNASGLTNKLTGQLALKNVSKNAENLLSASDVALLAKHLLQDFPRVTQITDQSSGTFYGTQMTGHNQLLADKSIAKGVKVDGLKTGTSDKAGACFVGSATQSGKHRIITVVLGARNKGASDPARFIQTAKLMRSVYTTQHPIKLKANTAIKGVGKAKVPDGKQETVLPVTKSTHWVWVKNGVSQTQINGHYVKKPTDVQAPVKKSTKVGLVQLSAGNNRLQYIEKSGAQIVMVANKSIKKANPFVLLWRAILRLF</sequence>
<evidence type="ECO:0000256" key="5">
    <source>
        <dbReference type="ARBA" id="ARBA00022960"/>
    </source>
</evidence>
<name>A0A0R1YWB6_9LACO</name>
<dbReference type="PATRIC" id="fig|1423784.4.peg.2130"/>
<comment type="function">
    <text evidence="1">Removes C-terminal D-alanyl residues from sugar-peptide cell wall precursors.</text>
</comment>
<evidence type="ECO:0000256" key="10">
    <source>
        <dbReference type="RuleBase" id="RU004016"/>
    </source>
</evidence>
<dbReference type="EMBL" id="AZGK01000006">
    <property type="protein sequence ID" value="KRM46511.1"/>
    <property type="molecule type" value="Genomic_DNA"/>
</dbReference>
<dbReference type="GO" id="GO:0006508">
    <property type="term" value="P:proteolysis"/>
    <property type="evidence" value="ECO:0007669"/>
    <property type="project" value="InterPro"/>
</dbReference>
<dbReference type="GeneID" id="69802182"/>
<dbReference type="PRINTS" id="PR00725">
    <property type="entry name" value="DADACBPTASE1"/>
</dbReference>
<dbReference type="SUPFAM" id="SSF69189">
    <property type="entry name" value="Penicillin-binding protein associated domain"/>
    <property type="match status" value="1"/>
</dbReference>
<evidence type="ECO:0000256" key="7">
    <source>
        <dbReference type="ARBA" id="ARBA00023316"/>
    </source>
</evidence>
<evidence type="ECO:0000256" key="3">
    <source>
        <dbReference type="ARBA" id="ARBA00022729"/>
    </source>
</evidence>
<dbReference type="PANTHER" id="PTHR21581:SF11">
    <property type="entry name" value="D-ALANYL-D-ALANINE CARBOXYPEPTIDASE DACA"/>
    <property type="match status" value="1"/>
</dbReference>
<dbReference type="InterPro" id="IPR015956">
    <property type="entry name" value="Peniciliin-bd_prot_C_sf"/>
</dbReference>
<keyword evidence="4" id="KW-0378">Hydrolase</keyword>
<feature type="active site" description="Acyl-ester intermediate" evidence="8">
    <location>
        <position position="62"/>
    </location>
</feature>
<proteinExistence type="inferred from homology"/>
<dbReference type="GO" id="GO:0009252">
    <property type="term" value="P:peptidoglycan biosynthetic process"/>
    <property type="evidence" value="ECO:0007669"/>
    <property type="project" value="UniProtKB-KW"/>
</dbReference>
<evidence type="ECO:0000313" key="13">
    <source>
        <dbReference type="Proteomes" id="UP000051957"/>
    </source>
</evidence>
<feature type="domain" description="Peptidase S11 D-alanyl-D-alanine carboxypeptidase A N-terminal" evidence="11">
    <location>
        <begin position="28"/>
        <end position="278"/>
    </location>
</feature>
<reference evidence="12 13" key="1">
    <citation type="journal article" date="2015" name="Genome Announc.">
        <title>Expanding the biotechnology potential of lactobacilli through comparative genomics of 213 strains and associated genera.</title>
        <authorList>
            <person name="Sun Z."/>
            <person name="Harris H.M."/>
            <person name="McCann A."/>
            <person name="Guo C."/>
            <person name="Argimon S."/>
            <person name="Zhang W."/>
            <person name="Yang X."/>
            <person name="Jeffery I.B."/>
            <person name="Cooney J.C."/>
            <person name="Kagawa T.F."/>
            <person name="Liu W."/>
            <person name="Song Y."/>
            <person name="Salvetti E."/>
            <person name="Wrobel A."/>
            <person name="Rasinkangas P."/>
            <person name="Parkhill J."/>
            <person name="Rea M.C."/>
            <person name="O'Sullivan O."/>
            <person name="Ritari J."/>
            <person name="Douillard F.P."/>
            <person name="Paul Ross R."/>
            <person name="Yang R."/>
            <person name="Briner A.E."/>
            <person name="Felis G.E."/>
            <person name="de Vos W.M."/>
            <person name="Barrangou R."/>
            <person name="Klaenhammer T.R."/>
            <person name="Caufield P.W."/>
            <person name="Cui Y."/>
            <person name="Zhang H."/>
            <person name="O'Toole P.W."/>
        </authorList>
    </citation>
    <scope>NUCLEOTIDE SEQUENCE [LARGE SCALE GENOMIC DNA]</scope>
    <source>
        <strain evidence="12 13">DSM 5707</strain>
    </source>
</reference>
<dbReference type="Proteomes" id="UP000051957">
    <property type="component" value="Unassembled WGS sequence"/>
</dbReference>
<protein>
    <submittedName>
        <fullName evidence="12">Serine-type D-Ala-D-Ala carboxypeptidase</fullName>
    </submittedName>
</protein>
<keyword evidence="6" id="KW-0573">Peptidoglycan synthesis</keyword>
<dbReference type="Gene3D" id="2.60.410.10">
    <property type="entry name" value="D-Ala-D-Ala carboxypeptidase, C-terminal domain"/>
    <property type="match status" value="1"/>
</dbReference>
<dbReference type="InterPro" id="IPR037167">
    <property type="entry name" value="Peptidase_S11_C_sf"/>
</dbReference>
<dbReference type="AlphaFoldDB" id="A0A0R1YWB6"/>
<dbReference type="GO" id="GO:0009002">
    <property type="term" value="F:serine-type D-Ala-D-Ala carboxypeptidase activity"/>
    <property type="evidence" value="ECO:0007669"/>
    <property type="project" value="InterPro"/>
</dbReference>
<dbReference type="GO" id="GO:0008360">
    <property type="term" value="P:regulation of cell shape"/>
    <property type="evidence" value="ECO:0007669"/>
    <property type="project" value="UniProtKB-KW"/>
</dbReference>
<dbReference type="InterPro" id="IPR018044">
    <property type="entry name" value="Peptidase_S11"/>
</dbReference>
<keyword evidence="3" id="KW-0732">Signal</keyword>
<dbReference type="RefSeq" id="WP_057909744.1">
    <property type="nucleotide sequence ID" value="NZ_AZGK01000006.1"/>
</dbReference>
<keyword evidence="12" id="KW-0121">Carboxypeptidase</keyword>
<dbReference type="Pfam" id="PF00768">
    <property type="entry name" value="Peptidase_S11"/>
    <property type="match status" value="1"/>
</dbReference>
<evidence type="ECO:0000256" key="6">
    <source>
        <dbReference type="ARBA" id="ARBA00022984"/>
    </source>
</evidence>